<keyword evidence="6" id="KW-0297">G-protein coupled receptor</keyword>
<evidence type="ECO:0000256" key="6">
    <source>
        <dbReference type="ARBA" id="ARBA00023040"/>
    </source>
</evidence>
<feature type="transmembrane region" description="Helical" evidence="10">
    <location>
        <begin position="37"/>
        <end position="55"/>
    </location>
</feature>
<evidence type="ECO:0000313" key="12">
    <source>
        <dbReference type="Proteomes" id="UP000807353"/>
    </source>
</evidence>
<evidence type="ECO:0000256" key="8">
    <source>
        <dbReference type="ARBA" id="ARBA00023170"/>
    </source>
</evidence>
<dbReference type="Proteomes" id="UP000807353">
    <property type="component" value="Unassembled WGS sequence"/>
</dbReference>
<keyword evidence="7 10" id="KW-0472">Membrane</keyword>
<dbReference type="Pfam" id="PF02076">
    <property type="entry name" value="STE3"/>
    <property type="match status" value="1"/>
</dbReference>
<evidence type="ECO:0000256" key="1">
    <source>
        <dbReference type="ARBA" id="ARBA00004141"/>
    </source>
</evidence>
<dbReference type="PRINTS" id="PR00901">
    <property type="entry name" value="PHEROMONEBAR"/>
</dbReference>
<name>A0A9P6CJG0_9AGAR</name>
<sequence length="338" mass="37858">MIAAPPNYVFSIFAFTGFLMCCIPFPWHLQAWNTGTCLYMAWTGLSCLNLFINSVVWNTTAINYAPVWCDISAKFIVGVAVAIPASSLCINRRLYHIASVRSVTITHAEKRRGIMVDLAIGLGIPIMEMILQYIPQGHRFNIFGEVGCFPFTYNTPVAVVIVMVPPIVIGLISAVYSILAIRAFNKSRSQFKELMSSNKNLNTNRYIRLMCLAGIETLLTVPLGCYALYRNILVGQIQPWRGWEDTHLGFSRVDQIPAILWRMNPDLQGNLEMGRWMSVVCAFIFFFFFGFAEEARKNYRSVVQSVAKRVGVSSGSFSSGMFSSSGYVVLGFILAIRN</sequence>
<organism evidence="11 12">
    <name type="scientific">Collybia nuda</name>
    <dbReference type="NCBI Taxonomy" id="64659"/>
    <lineage>
        <taxon>Eukaryota</taxon>
        <taxon>Fungi</taxon>
        <taxon>Dikarya</taxon>
        <taxon>Basidiomycota</taxon>
        <taxon>Agaricomycotina</taxon>
        <taxon>Agaricomycetes</taxon>
        <taxon>Agaricomycetidae</taxon>
        <taxon>Agaricales</taxon>
        <taxon>Tricholomatineae</taxon>
        <taxon>Clitocybaceae</taxon>
        <taxon>Collybia</taxon>
    </lineage>
</organism>
<evidence type="ECO:0000256" key="3">
    <source>
        <dbReference type="ARBA" id="ARBA00022507"/>
    </source>
</evidence>
<dbReference type="CDD" id="cd14966">
    <property type="entry name" value="7tmD_STE3"/>
    <property type="match status" value="1"/>
</dbReference>
<comment type="similarity">
    <text evidence="2">Belongs to the G-protein coupled receptor 4 family.</text>
</comment>
<dbReference type="GO" id="GO:0000750">
    <property type="term" value="P:pheromone-dependent signal transduction involved in conjugation with cellular fusion"/>
    <property type="evidence" value="ECO:0007669"/>
    <property type="project" value="TreeGrafter"/>
</dbReference>
<feature type="transmembrane region" description="Helical" evidence="10">
    <location>
        <begin position="6"/>
        <end position="25"/>
    </location>
</feature>
<gene>
    <name evidence="11" type="ORF">BDZ94DRAFT_1154129</name>
</gene>
<reference evidence="11" key="1">
    <citation type="submission" date="2020-11" db="EMBL/GenBank/DDBJ databases">
        <authorList>
            <consortium name="DOE Joint Genome Institute"/>
            <person name="Ahrendt S."/>
            <person name="Riley R."/>
            <person name="Andreopoulos W."/>
            <person name="Labutti K."/>
            <person name="Pangilinan J."/>
            <person name="Ruiz-Duenas F.J."/>
            <person name="Barrasa J.M."/>
            <person name="Sanchez-Garcia M."/>
            <person name="Camarero S."/>
            <person name="Miyauchi S."/>
            <person name="Serrano A."/>
            <person name="Linde D."/>
            <person name="Babiker R."/>
            <person name="Drula E."/>
            <person name="Ayuso-Fernandez I."/>
            <person name="Pacheco R."/>
            <person name="Padilla G."/>
            <person name="Ferreira P."/>
            <person name="Barriuso J."/>
            <person name="Kellner H."/>
            <person name="Castanera R."/>
            <person name="Alfaro M."/>
            <person name="Ramirez L."/>
            <person name="Pisabarro A.G."/>
            <person name="Kuo A."/>
            <person name="Tritt A."/>
            <person name="Lipzen A."/>
            <person name="He G."/>
            <person name="Yan M."/>
            <person name="Ng V."/>
            <person name="Cullen D."/>
            <person name="Martin F."/>
            <person name="Rosso M.-N."/>
            <person name="Henrissat B."/>
            <person name="Hibbett D."/>
            <person name="Martinez A.T."/>
            <person name="Grigoriev I.V."/>
        </authorList>
    </citation>
    <scope>NUCLEOTIDE SEQUENCE</scope>
    <source>
        <strain evidence="11">CBS 247.69</strain>
    </source>
</reference>
<evidence type="ECO:0000256" key="4">
    <source>
        <dbReference type="ARBA" id="ARBA00022692"/>
    </source>
</evidence>
<dbReference type="PRINTS" id="PR00899">
    <property type="entry name" value="GPCRSTE3"/>
</dbReference>
<feature type="transmembrane region" description="Helical" evidence="10">
    <location>
        <begin position="114"/>
        <end position="135"/>
    </location>
</feature>
<proteinExistence type="inferred from homology"/>
<comment type="subcellular location">
    <subcellularLocation>
        <location evidence="1">Membrane</location>
        <topology evidence="1">Multi-pass membrane protein</topology>
    </subcellularLocation>
</comment>
<dbReference type="EMBL" id="MU150233">
    <property type="protein sequence ID" value="KAF9468427.1"/>
    <property type="molecule type" value="Genomic_DNA"/>
</dbReference>
<evidence type="ECO:0000256" key="2">
    <source>
        <dbReference type="ARBA" id="ARBA00011085"/>
    </source>
</evidence>
<evidence type="ECO:0000256" key="5">
    <source>
        <dbReference type="ARBA" id="ARBA00022989"/>
    </source>
</evidence>
<feature type="transmembrane region" description="Helical" evidence="10">
    <location>
        <begin position="273"/>
        <end position="292"/>
    </location>
</feature>
<accession>A0A9P6CJG0</accession>
<dbReference type="AlphaFoldDB" id="A0A9P6CJG0"/>
<keyword evidence="12" id="KW-1185">Reference proteome</keyword>
<dbReference type="OrthoDB" id="2874149at2759"/>
<keyword evidence="8 11" id="KW-0675">Receptor</keyword>
<keyword evidence="4 10" id="KW-0812">Transmembrane</keyword>
<protein>
    <submittedName>
        <fullName evidence="11">Pheromone receptor</fullName>
    </submittedName>
</protein>
<keyword evidence="3" id="KW-0589">Pheromone response</keyword>
<dbReference type="PANTHER" id="PTHR28097:SF1">
    <property type="entry name" value="PHEROMONE A FACTOR RECEPTOR"/>
    <property type="match status" value="1"/>
</dbReference>
<dbReference type="GO" id="GO:0005886">
    <property type="term" value="C:plasma membrane"/>
    <property type="evidence" value="ECO:0007669"/>
    <property type="project" value="TreeGrafter"/>
</dbReference>
<comment type="caution">
    <text evidence="11">The sequence shown here is derived from an EMBL/GenBank/DDBJ whole genome shotgun (WGS) entry which is preliminary data.</text>
</comment>
<feature type="transmembrane region" description="Helical" evidence="10">
    <location>
        <begin position="312"/>
        <end position="336"/>
    </location>
</feature>
<evidence type="ECO:0000256" key="10">
    <source>
        <dbReference type="SAM" id="Phobius"/>
    </source>
</evidence>
<dbReference type="InterPro" id="IPR000481">
    <property type="entry name" value="GPCR_Pheromne_B_alpha_rcpt"/>
</dbReference>
<dbReference type="InterPro" id="IPR001499">
    <property type="entry name" value="GPCR_STE3"/>
</dbReference>
<keyword evidence="9" id="KW-0807">Transducer</keyword>
<evidence type="ECO:0000256" key="9">
    <source>
        <dbReference type="ARBA" id="ARBA00023224"/>
    </source>
</evidence>
<evidence type="ECO:0000256" key="7">
    <source>
        <dbReference type="ARBA" id="ARBA00023136"/>
    </source>
</evidence>
<feature type="transmembrane region" description="Helical" evidence="10">
    <location>
        <begin position="206"/>
        <end position="229"/>
    </location>
</feature>
<keyword evidence="5 10" id="KW-1133">Transmembrane helix</keyword>
<dbReference type="PANTHER" id="PTHR28097">
    <property type="entry name" value="PHEROMONE A FACTOR RECEPTOR"/>
    <property type="match status" value="1"/>
</dbReference>
<evidence type="ECO:0000313" key="11">
    <source>
        <dbReference type="EMBL" id="KAF9468427.1"/>
    </source>
</evidence>
<dbReference type="GO" id="GO:0004934">
    <property type="term" value="F:mating-type alpha-factor pheromone receptor activity"/>
    <property type="evidence" value="ECO:0007669"/>
    <property type="project" value="InterPro"/>
</dbReference>
<feature type="transmembrane region" description="Helical" evidence="10">
    <location>
        <begin position="155"/>
        <end position="185"/>
    </location>
</feature>